<comment type="caution">
    <text evidence="3">The sequence shown here is derived from an EMBL/GenBank/DDBJ whole genome shotgun (WGS) entry which is preliminary data.</text>
</comment>
<accession>A0A2W1NM51</accession>
<protein>
    <recommendedName>
        <fullName evidence="2">CAAX prenyl protease 2/Lysostaphin resistance protein A-like domain-containing protein</fullName>
    </recommendedName>
</protein>
<dbReference type="GO" id="GO:0004175">
    <property type="term" value="F:endopeptidase activity"/>
    <property type="evidence" value="ECO:0007669"/>
    <property type="project" value="UniProtKB-ARBA"/>
</dbReference>
<evidence type="ECO:0000256" key="1">
    <source>
        <dbReference type="SAM" id="Phobius"/>
    </source>
</evidence>
<keyword evidence="1" id="KW-0472">Membrane</keyword>
<feature type="transmembrane region" description="Helical" evidence="1">
    <location>
        <begin position="178"/>
        <end position="207"/>
    </location>
</feature>
<evidence type="ECO:0000313" key="4">
    <source>
        <dbReference type="Proteomes" id="UP000249248"/>
    </source>
</evidence>
<dbReference type="AlphaFoldDB" id="A0A2W1NM51"/>
<feature type="transmembrane region" description="Helical" evidence="1">
    <location>
        <begin position="82"/>
        <end position="106"/>
    </location>
</feature>
<dbReference type="Proteomes" id="UP000249248">
    <property type="component" value="Unassembled WGS sequence"/>
</dbReference>
<sequence>MTAYFNQFSVLLLSTIFISLVSGLLQIFLVDFFEVDITSNYIVNGLITQIFVFIGGGLLYLKLTAQSFYSVIQIKSINLKGLLTALGLFIVAIALSNILSVFNAWAVDFDYFKDALNRNEEIVALQTKLINSFEGVEIIYAVAFFGVLPAVAEEFLFRGLLQKIMVDWTKSVYIGITLTALCFAILHFQIQSVLPIFGVGLILGYTYDKLNNIWYPIIIHFLYNSLQVLMLNYG</sequence>
<keyword evidence="1" id="KW-1133">Transmembrane helix</keyword>
<keyword evidence="1" id="KW-0812">Transmembrane</keyword>
<keyword evidence="4" id="KW-1185">Reference proteome</keyword>
<dbReference type="GO" id="GO:0080120">
    <property type="term" value="P:CAAX-box protein maturation"/>
    <property type="evidence" value="ECO:0007669"/>
    <property type="project" value="UniProtKB-ARBA"/>
</dbReference>
<name>A0A2W1NM51_9FLAO</name>
<feature type="transmembrane region" description="Helical" evidence="1">
    <location>
        <begin position="41"/>
        <end position="61"/>
    </location>
</feature>
<dbReference type="PANTHER" id="PTHR43592:SF15">
    <property type="entry name" value="CAAX AMINO TERMINAL PROTEASE FAMILY PROTEIN"/>
    <property type="match status" value="1"/>
</dbReference>
<organism evidence="3 4">
    <name type="scientific">Putridiphycobacter roseus</name>
    <dbReference type="NCBI Taxonomy" id="2219161"/>
    <lineage>
        <taxon>Bacteria</taxon>
        <taxon>Pseudomonadati</taxon>
        <taxon>Bacteroidota</taxon>
        <taxon>Flavobacteriia</taxon>
        <taxon>Flavobacteriales</taxon>
        <taxon>Crocinitomicaceae</taxon>
        <taxon>Putridiphycobacter</taxon>
    </lineage>
</organism>
<evidence type="ECO:0000259" key="2">
    <source>
        <dbReference type="Pfam" id="PF02517"/>
    </source>
</evidence>
<feature type="transmembrane region" description="Helical" evidence="1">
    <location>
        <begin position="7"/>
        <end position="29"/>
    </location>
</feature>
<reference evidence="3 4" key="1">
    <citation type="submission" date="2018-06" db="EMBL/GenBank/DDBJ databases">
        <title>The draft genome sequence of Crocinitomix sp. SM1701.</title>
        <authorList>
            <person name="Zhang X."/>
        </authorList>
    </citation>
    <scope>NUCLEOTIDE SEQUENCE [LARGE SCALE GENOMIC DNA]</scope>
    <source>
        <strain evidence="3 4">SM1701</strain>
    </source>
</reference>
<evidence type="ECO:0000313" key="3">
    <source>
        <dbReference type="EMBL" id="PZE18936.1"/>
    </source>
</evidence>
<dbReference type="RefSeq" id="WP_111061837.1">
    <property type="nucleotide sequence ID" value="NZ_JBHUCU010000007.1"/>
</dbReference>
<dbReference type="EMBL" id="QKSB01000001">
    <property type="protein sequence ID" value="PZE18936.1"/>
    <property type="molecule type" value="Genomic_DNA"/>
</dbReference>
<feature type="transmembrane region" description="Helical" evidence="1">
    <location>
        <begin position="213"/>
        <end position="233"/>
    </location>
</feature>
<dbReference type="PANTHER" id="PTHR43592">
    <property type="entry name" value="CAAX AMINO TERMINAL PROTEASE"/>
    <property type="match status" value="1"/>
</dbReference>
<proteinExistence type="predicted"/>
<gene>
    <name evidence="3" type="ORF">DNU06_03655</name>
</gene>
<feature type="domain" description="CAAX prenyl protease 2/Lysostaphin resistance protein A-like" evidence="2">
    <location>
        <begin position="138"/>
        <end position="225"/>
    </location>
</feature>
<dbReference type="InterPro" id="IPR003675">
    <property type="entry name" value="Rce1/LyrA-like_dom"/>
</dbReference>
<dbReference type="Pfam" id="PF02517">
    <property type="entry name" value="Rce1-like"/>
    <property type="match status" value="1"/>
</dbReference>
<feature type="transmembrane region" description="Helical" evidence="1">
    <location>
        <begin position="138"/>
        <end position="157"/>
    </location>
</feature>
<dbReference type="OrthoDB" id="158986at2"/>